<feature type="domain" description="MAM" evidence="2">
    <location>
        <begin position="197"/>
        <end position="367"/>
    </location>
</feature>
<dbReference type="CDD" id="cd06263">
    <property type="entry name" value="MAM"/>
    <property type="match status" value="2"/>
</dbReference>
<feature type="domain" description="MAM" evidence="2">
    <location>
        <begin position="22"/>
        <end position="192"/>
    </location>
</feature>
<gene>
    <name evidence="4" type="primary">LOC110985252</name>
</gene>
<dbReference type="OrthoDB" id="412155at2759"/>
<evidence type="ECO:0000313" key="3">
    <source>
        <dbReference type="Proteomes" id="UP000694845"/>
    </source>
</evidence>
<dbReference type="PANTHER" id="PTHR23282">
    <property type="entry name" value="APICAL ENDOSOMAL GLYCOPROTEIN PRECURSOR"/>
    <property type="match status" value="1"/>
</dbReference>
<dbReference type="GO" id="GO:0016020">
    <property type="term" value="C:membrane"/>
    <property type="evidence" value="ECO:0007669"/>
    <property type="project" value="InterPro"/>
</dbReference>
<dbReference type="PANTHER" id="PTHR23282:SF101">
    <property type="entry name" value="MAM DOMAIN-CONTAINING PROTEIN"/>
    <property type="match status" value="1"/>
</dbReference>
<dbReference type="OMA" id="TMCSWSN"/>
<dbReference type="GeneID" id="110985252"/>
<keyword evidence="3" id="KW-1185">Reference proteome</keyword>
<dbReference type="SUPFAM" id="SSF49899">
    <property type="entry name" value="Concanavalin A-like lectins/glucanases"/>
    <property type="match status" value="2"/>
</dbReference>
<proteinExistence type="predicted"/>
<dbReference type="Pfam" id="PF00629">
    <property type="entry name" value="MAM"/>
    <property type="match status" value="2"/>
</dbReference>
<dbReference type="Gene3D" id="2.60.120.200">
    <property type="match status" value="2"/>
</dbReference>
<dbReference type="RefSeq" id="XP_022101846.1">
    <property type="nucleotide sequence ID" value="XM_022246154.1"/>
</dbReference>
<dbReference type="Proteomes" id="UP000694845">
    <property type="component" value="Unplaced"/>
</dbReference>
<protein>
    <submittedName>
        <fullName evidence="4">MAM and LDL-receptor class A domain-containing protein 1-like</fullName>
    </submittedName>
</protein>
<feature type="chain" id="PRO_5034027562" evidence="1">
    <location>
        <begin position="20"/>
        <end position="373"/>
    </location>
</feature>
<dbReference type="InterPro" id="IPR051560">
    <property type="entry name" value="MAM_domain-containing"/>
</dbReference>
<accession>A0A8B7ZF41</accession>
<dbReference type="InterPro" id="IPR013320">
    <property type="entry name" value="ConA-like_dom_sf"/>
</dbReference>
<sequence>MHYCGLLILVVCILPVTKCQEFNCTFEAGICGWTQSQTDDFDLILDSDGTPSLHTGPSEDHTFGDSLGVYLYLEGSGRSAQDKAVLLSPEVPGTTEQQSWCFSFWYNMFGRSIDCINVFAYLTSSGNDISTKTPVFSVCGRQTGDKAWMQALVNISGLDAGFTVAMEVIRGDSSQSDIAIDDLSIWQDECPSPLLSFNCSFEQGPCGWTQSNDDDYNLALQREDTLSSETGPEFDHTFGDYSGTYLYLEGSNGNARYRAVLLSPEVRGTAEQQSWCFSFWYNMFGRHIDCINVFAYLTSSGNDISTKTPVFSVCGRQTGDKAWMQALVNISGLDAGFIVAMEVIRGDGSKSDTAIDDLSIRQDECPSKRAVDA</sequence>
<dbReference type="PROSITE" id="PS50060">
    <property type="entry name" value="MAM_2"/>
    <property type="match status" value="2"/>
</dbReference>
<organism evidence="3 4">
    <name type="scientific">Acanthaster planci</name>
    <name type="common">Crown-of-thorns starfish</name>
    <dbReference type="NCBI Taxonomy" id="133434"/>
    <lineage>
        <taxon>Eukaryota</taxon>
        <taxon>Metazoa</taxon>
        <taxon>Echinodermata</taxon>
        <taxon>Eleutherozoa</taxon>
        <taxon>Asterozoa</taxon>
        <taxon>Asteroidea</taxon>
        <taxon>Valvatacea</taxon>
        <taxon>Valvatida</taxon>
        <taxon>Acanthasteridae</taxon>
        <taxon>Acanthaster</taxon>
    </lineage>
</organism>
<name>A0A8B7ZF41_ACAPL</name>
<reference evidence="4" key="1">
    <citation type="submission" date="2025-08" db="UniProtKB">
        <authorList>
            <consortium name="RefSeq"/>
        </authorList>
    </citation>
    <scope>IDENTIFICATION</scope>
</reference>
<feature type="signal peptide" evidence="1">
    <location>
        <begin position="1"/>
        <end position="19"/>
    </location>
</feature>
<dbReference type="AlphaFoldDB" id="A0A8B7ZF41"/>
<evidence type="ECO:0000259" key="2">
    <source>
        <dbReference type="PROSITE" id="PS50060"/>
    </source>
</evidence>
<evidence type="ECO:0000256" key="1">
    <source>
        <dbReference type="SAM" id="SignalP"/>
    </source>
</evidence>
<dbReference type="SMART" id="SM00137">
    <property type="entry name" value="MAM"/>
    <property type="match status" value="2"/>
</dbReference>
<dbReference type="KEGG" id="aplc:110985252"/>
<dbReference type="InterPro" id="IPR000998">
    <property type="entry name" value="MAM_dom"/>
</dbReference>
<keyword evidence="1" id="KW-0732">Signal</keyword>
<evidence type="ECO:0000313" key="4">
    <source>
        <dbReference type="RefSeq" id="XP_022101846.1"/>
    </source>
</evidence>